<keyword evidence="2 5" id="KW-0808">Transferase</keyword>
<dbReference type="PANTHER" id="PTHR43085">
    <property type="entry name" value="HEXOKINASE FAMILY MEMBER"/>
    <property type="match status" value="1"/>
</dbReference>
<dbReference type="SUPFAM" id="SSF53613">
    <property type="entry name" value="Ribokinase-like"/>
    <property type="match status" value="1"/>
</dbReference>
<evidence type="ECO:0000313" key="5">
    <source>
        <dbReference type="EMBL" id="VYT27652.1"/>
    </source>
</evidence>
<proteinExistence type="inferred from homology"/>
<dbReference type="InterPro" id="IPR029056">
    <property type="entry name" value="Ribokinase-like"/>
</dbReference>
<dbReference type="InterPro" id="IPR050306">
    <property type="entry name" value="PfkB_Carbo_kinase"/>
</dbReference>
<gene>
    <name evidence="5" type="primary">frlD_1</name>
    <name evidence="5" type="ORF">CBLFYP116_02633</name>
</gene>
<name>A0A6N2VFG9_9FIRM</name>
<comment type="similarity">
    <text evidence="1">Belongs to the carbohydrate kinase PfkB family.</text>
</comment>
<evidence type="ECO:0000256" key="1">
    <source>
        <dbReference type="ARBA" id="ARBA00010688"/>
    </source>
</evidence>
<evidence type="ECO:0000259" key="4">
    <source>
        <dbReference type="Pfam" id="PF00294"/>
    </source>
</evidence>
<keyword evidence="3 5" id="KW-0418">Kinase</keyword>
<dbReference type="RefSeq" id="WP_002577368.1">
    <property type="nucleotide sequence ID" value="NZ_BAABZS010000001.1"/>
</dbReference>
<dbReference type="PANTHER" id="PTHR43085:SF41">
    <property type="entry name" value="FRUCTOSELYSINE 6-KINASE"/>
    <property type="match status" value="1"/>
</dbReference>
<organism evidence="5">
    <name type="scientific">Enterocloster bolteae</name>
    <dbReference type="NCBI Taxonomy" id="208479"/>
    <lineage>
        <taxon>Bacteria</taxon>
        <taxon>Bacillati</taxon>
        <taxon>Bacillota</taxon>
        <taxon>Clostridia</taxon>
        <taxon>Lachnospirales</taxon>
        <taxon>Lachnospiraceae</taxon>
        <taxon>Enterocloster</taxon>
    </lineage>
</organism>
<accession>A0A6N2VFG9</accession>
<evidence type="ECO:0000256" key="2">
    <source>
        <dbReference type="ARBA" id="ARBA00022679"/>
    </source>
</evidence>
<feature type="domain" description="Carbohydrate kinase PfkB" evidence="4">
    <location>
        <begin position="11"/>
        <end position="244"/>
    </location>
</feature>
<reference evidence="5" key="1">
    <citation type="submission" date="2019-11" db="EMBL/GenBank/DDBJ databases">
        <authorList>
            <person name="Feng L."/>
        </authorList>
    </citation>
    <scope>NUCLEOTIDE SEQUENCE</scope>
    <source>
        <strain evidence="5">CbolteaeLFYP116</strain>
    </source>
</reference>
<dbReference type="EMBL" id="CACRTF010000014">
    <property type="protein sequence ID" value="VYT27652.1"/>
    <property type="molecule type" value="Genomic_DNA"/>
</dbReference>
<dbReference type="Pfam" id="PF00294">
    <property type="entry name" value="PfkB"/>
    <property type="match status" value="1"/>
</dbReference>
<dbReference type="EC" id="2.7.1.-" evidence="5"/>
<dbReference type="AlphaFoldDB" id="A0A6N2VFG9"/>
<dbReference type="Gene3D" id="3.40.1190.20">
    <property type="match status" value="1"/>
</dbReference>
<sequence length="295" mass="32866">MRVIGLGDNVVDMYMHRNVMYPGGNAMNFAVYANLMGVESAYLGVFGSDDAAAHVHDTAQTLGLDMSHCRYEDGENGYSQVDIKEGDRIFTGSNKGGVLREHPVKLSRLDLEYLSGFDVVHTSMFSYVQQELPKLRQWCSFISMDFSDQFSKEHLKTYCPYIDCACLSCSHMEEEEILRLMRDIVDAGCRHIVLATRGNKGAIVMVDGRIYRQSPCLIKAVDTMGAGDSFITRFLVGYCDGMKWARDFPEGSGNHGLTQAEGYQEHLVQVCLSQAAVFSSGTCKRDGAFGYGKEW</sequence>
<dbReference type="InterPro" id="IPR011611">
    <property type="entry name" value="PfkB_dom"/>
</dbReference>
<dbReference type="GO" id="GO:0016301">
    <property type="term" value="F:kinase activity"/>
    <property type="evidence" value="ECO:0007669"/>
    <property type="project" value="UniProtKB-KW"/>
</dbReference>
<dbReference type="GeneID" id="23115731"/>
<protein>
    <submittedName>
        <fullName evidence="5">Fructosamine kinase FrlD</fullName>
        <ecNumber evidence="5">2.7.1.-</ecNumber>
    </submittedName>
</protein>
<evidence type="ECO:0000256" key="3">
    <source>
        <dbReference type="ARBA" id="ARBA00022777"/>
    </source>
</evidence>